<reference evidence="1 2" key="1">
    <citation type="submission" date="2019-01" db="EMBL/GenBank/DDBJ databases">
        <title>Whole Genome of Ornithobacterium rhinotracheale FARPER-174b.</title>
        <authorList>
            <person name="Tataje-Lavanda L.A."/>
            <person name="Montalvan A."/>
            <person name="Montesinos R."/>
            <person name="Zimic M."/>
            <person name="Fernandez-Sanchez M."/>
            <person name="Fernandez-Diaz M."/>
        </authorList>
    </citation>
    <scope>NUCLEOTIDE SEQUENCE [LARGE SCALE GENOMIC DNA]</scope>
    <source>
        <strain evidence="1 2">FARPER-174b</strain>
    </source>
</reference>
<dbReference type="RefSeq" id="WP_128500744.1">
    <property type="nucleotide sequence ID" value="NZ_CP035107.1"/>
</dbReference>
<dbReference type="Proteomes" id="UP000287701">
    <property type="component" value="Chromosome"/>
</dbReference>
<evidence type="ECO:0000313" key="1">
    <source>
        <dbReference type="EMBL" id="QAR30242.1"/>
    </source>
</evidence>
<dbReference type="AlphaFoldDB" id="A0A410JQ35"/>
<sequence length="385" mass="44072">MNTSIKHYPVHWTDGMKINKSHFVEMQNFISESVIDSTGVHTSMINYGLLPMTNSLKMNLVIDSHKLLRVKVEQCQAITPNGTRICIDESSQSLKVSLAYPEVVKELREGEEATLMACISVNPYDRIPCGEPDPEEMPPRYPYTQPQYSLLLINEKELQQSFSLGNNYLTIGKILVSNAQSRIDEAYIPPCVSVSSHPKLTDLYNEIDRFYGQMELYGVQIEQKIHSKKQSGILVEMMEALTDKLLNYLGSEINRFRCLSPYMPPVHMLLSVISLARILKNFTDTRSGVGKEELLNYFAQWCNVTQGEFESLFTQVINVDYDHNQMDATIFRIKNFMRTLEELFSMLSRLDYIGKKKDGSIFVSEVTDENEAVIQPKRSRTFLAD</sequence>
<accession>A0A410JQ35</accession>
<organism evidence="1 2">
    <name type="scientific">Ornithobacterium rhinotracheale</name>
    <dbReference type="NCBI Taxonomy" id="28251"/>
    <lineage>
        <taxon>Bacteria</taxon>
        <taxon>Pseudomonadati</taxon>
        <taxon>Bacteroidota</taxon>
        <taxon>Flavobacteriia</taxon>
        <taxon>Flavobacteriales</taxon>
        <taxon>Weeksellaceae</taxon>
        <taxon>Ornithobacterium</taxon>
    </lineage>
</organism>
<dbReference type="OrthoDB" id="1090702at2"/>
<evidence type="ECO:0000313" key="2">
    <source>
        <dbReference type="Proteomes" id="UP000287701"/>
    </source>
</evidence>
<name>A0A410JQ35_ORNRH</name>
<evidence type="ECO:0008006" key="3">
    <source>
        <dbReference type="Google" id="ProtNLM"/>
    </source>
</evidence>
<dbReference type="EMBL" id="CP035107">
    <property type="protein sequence ID" value="QAR30242.1"/>
    <property type="molecule type" value="Genomic_DNA"/>
</dbReference>
<proteinExistence type="predicted"/>
<gene>
    <name evidence="1" type="ORF">EQP59_02150</name>
</gene>
<protein>
    <recommendedName>
        <fullName evidence="3">Type VI secretion system baseplate subunit TssK</fullName>
    </recommendedName>
</protein>